<dbReference type="PANTHER" id="PTHR30273:SF2">
    <property type="entry name" value="PROTEIN FECR"/>
    <property type="match status" value="1"/>
</dbReference>
<feature type="domain" description="FecR protein" evidence="2">
    <location>
        <begin position="138"/>
        <end position="228"/>
    </location>
</feature>
<dbReference type="RefSeq" id="WP_183881373.1">
    <property type="nucleotide sequence ID" value="NZ_JACHCE010000002.1"/>
</dbReference>
<organism evidence="4 5">
    <name type="scientific">Pedobacter cryoconitis</name>
    <dbReference type="NCBI Taxonomy" id="188932"/>
    <lineage>
        <taxon>Bacteria</taxon>
        <taxon>Pseudomonadati</taxon>
        <taxon>Bacteroidota</taxon>
        <taxon>Sphingobacteriia</taxon>
        <taxon>Sphingobacteriales</taxon>
        <taxon>Sphingobacteriaceae</taxon>
        <taxon>Pedobacter</taxon>
    </lineage>
</organism>
<dbReference type="PANTHER" id="PTHR30273">
    <property type="entry name" value="PERIPLASMIC SIGNAL SENSOR AND SIGMA FACTOR ACTIVATOR FECR-RELATED"/>
    <property type="match status" value="1"/>
</dbReference>
<protein>
    <submittedName>
        <fullName evidence="4">Ferric-dicitrate binding protein FerR (Iron transport regulator)</fullName>
    </submittedName>
</protein>
<evidence type="ECO:0000313" key="4">
    <source>
        <dbReference type="EMBL" id="MBB5636128.1"/>
    </source>
</evidence>
<feature type="transmembrane region" description="Helical" evidence="1">
    <location>
        <begin position="99"/>
        <end position="119"/>
    </location>
</feature>
<feature type="domain" description="Protein FecR C-terminal" evidence="3">
    <location>
        <begin position="273"/>
        <end position="342"/>
    </location>
</feature>
<accession>A0A7W9DYL6</accession>
<keyword evidence="1" id="KW-0472">Membrane</keyword>
<dbReference type="Pfam" id="PF04773">
    <property type="entry name" value="FecR"/>
    <property type="match status" value="1"/>
</dbReference>
<keyword evidence="1" id="KW-1133">Transmembrane helix</keyword>
<proteinExistence type="predicted"/>
<gene>
    <name evidence="4" type="ORF">HDE68_002016</name>
</gene>
<evidence type="ECO:0000259" key="2">
    <source>
        <dbReference type="Pfam" id="PF04773"/>
    </source>
</evidence>
<dbReference type="InterPro" id="IPR032508">
    <property type="entry name" value="FecR_C"/>
</dbReference>
<dbReference type="InterPro" id="IPR006860">
    <property type="entry name" value="FecR"/>
</dbReference>
<dbReference type="AlphaFoldDB" id="A0A7W9DYL6"/>
<evidence type="ECO:0000256" key="1">
    <source>
        <dbReference type="SAM" id="Phobius"/>
    </source>
</evidence>
<sequence length="343" mass="38940">MQSDITQKNLIRKYINQDCSPEELEDMKKLMLLPGTQQLFDEVLAESWTGLVQEKDIDQPILNERLKDFYQRLETEEGSALRKTNSEQTVIRKIKRRNYLQYAAVLALFIFSFATYSLLKFKKTPVQGLAVLRQVVNANGQRSTVTLPDNSEVFLGAGSKLVFPDKFAAGSREVKLEGEAFFQVTKNPKRPFIIHTGNVQTRVLGTSFKIEAFKNRPITVAVATGKVRVDEYTGHLVKSLAILTPGQQVTCLMGNAIISKTVIDNVKAWKDGRLVFNKRTLQDITAELERWYDVKIIYKNKAKAEEELSVVLQASVPLRKIMEVLSATGHFHYKINEKNITIN</sequence>
<dbReference type="Gene3D" id="2.60.120.1440">
    <property type="match status" value="1"/>
</dbReference>
<dbReference type="InterPro" id="IPR012373">
    <property type="entry name" value="Ferrdict_sens_TM"/>
</dbReference>
<reference evidence="4 5" key="1">
    <citation type="submission" date="2020-08" db="EMBL/GenBank/DDBJ databases">
        <title>Genomic Encyclopedia of Type Strains, Phase IV (KMG-V): Genome sequencing to study the core and pangenomes of soil and plant-associated prokaryotes.</title>
        <authorList>
            <person name="Whitman W."/>
        </authorList>
    </citation>
    <scope>NUCLEOTIDE SEQUENCE [LARGE SCALE GENOMIC DNA]</scope>
    <source>
        <strain evidence="4 5">S3M1</strain>
    </source>
</reference>
<evidence type="ECO:0000313" key="5">
    <source>
        <dbReference type="Proteomes" id="UP000537204"/>
    </source>
</evidence>
<dbReference type="Pfam" id="PF16344">
    <property type="entry name" value="FecR_C"/>
    <property type="match status" value="1"/>
</dbReference>
<name>A0A7W9DYL6_9SPHI</name>
<dbReference type="EMBL" id="JACHCE010000002">
    <property type="protein sequence ID" value="MBB5636128.1"/>
    <property type="molecule type" value="Genomic_DNA"/>
</dbReference>
<keyword evidence="1" id="KW-0812">Transmembrane</keyword>
<comment type="caution">
    <text evidence="4">The sequence shown here is derived from an EMBL/GenBank/DDBJ whole genome shotgun (WGS) entry which is preliminary data.</text>
</comment>
<dbReference type="GO" id="GO:0016989">
    <property type="term" value="F:sigma factor antagonist activity"/>
    <property type="evidence" value="ECO:0007669"/>
    <property type="project" value="TreeGrafter"/>
</dbReference>
<dbReference type="Gene3D" id="3.55.50.30">
    <property type="match status" value="1"/>
</dbReference>
<dbReference type="Proteomes" id="UP000537204">
    <property type="component" value="Unassembled WGS sequence"/>
</dbReference>
<evidence type="ECO:0000259" key="3">
    <source>
        <dbReference type="Pfam" id="PF16344"/>
    </source>
</evidence>